<dbReference type="Proteomes" id="UP001065265">
    <property type="component" value="Chromosome"/>
</dbReference>
<feature type="domain" description="Thiamine pyrophosphate enzyme N-terminal TPP-binding" evidence="6">
    <location>
        <begin position="12"/>
        <end position="127"/>
    </location>
</feature>
<feature type="domain" description="Thiamine pyrophosphate enzyme TPP-binding" evidence="5">
    <location>
        <begin position="392"/>
        <end position="537"/>
    </location>
</feature>
<dbReference type="CDD" id="cd00568">
    <property type="entry name" value="TPP_enzymes"/>
    <property type="match status" value="1"/>
</dbReference>
<evidence type="ECO:0000259" key="6">
    <source>
        <dbReference type="Pfam" id="PF02776"/>
    </source>
</evidence>
<keyword evidence="2 3" id="KW-0786">Thiamine pyrophosphate</keyword>
<protein>
    <submittedName>
        <fullName evidence="7">Thiamine pyrophosphate-binding protein</fullName>
    </submittedName>
</protein>
<dbReference type="PANTHER" id="PTHR18968">
    <property type="entry name" value="THIAMINE PYROPHOSPHATE ENZYMES"/>
    <property type="match status" value="1"/>
</dbReference>
<evidence type="ECO:0000256" key="3">
    <source>
        <dbReference type="RuleBase" id="RU362132"/>
    </source>
</evidence>
<dbReference type="InterPro" id="IPR011766">
    <property type="entry name" value="TPP_enzyme_TPP-bd"/>
</dbReference>
<dbReference type="PANTHER" id="PTHR18968:SF120">
    <property type="entry name" value="ACETOLACTATE SYNTHASE LARGE SUBUNIT"/>
    <property type="match status" value="1"/>
</dbReference>
<dbReference type="Pfam" id="PF02775">
    <property type="entry name" value="TPP_enzyme_C"/>
    <property type="match status" value="1"/>
</dbReference>
<accession>A0ABY5SXJ0</accession>
<evidence type="ECO:0000313" key="7">
    <source>
        <dbReference type="EMBL" id="UVI38576.1"/>
    </source>
</evidence>
<sequence length="558" mass="59980">MSQTRAPRPTPTAARLLVDCLIEQGCDRIFTVPGESFLPVLDALHGETRIDVVTCRQEGGAAFMACADGAMTQRPGICFVTRGPGATNASIGVHVAMQDSQPMILFVGDVDSRMRDREGFQELDFAAFFGPACKWAARIDGAARIPEYIARAYATAISGRPGPVVLALPEDMLGKEAEGRPRPRVERPAQAPCPDAMQTLMALIADAASPVAIVGGAGWNAKAREYFQLFAERLGLPVASAFRRQDAISPSSAVYAGNLGYGPNPKLVQRVKEADLVIAVGARLGEATTDGYTVPAPTDRDRKLVHIHPDPEELNRVYQTDLPICASMDEFAESAALWDESEVIPFDAGAQAHAEWEEWATAHPKDEWQLDMASCVQFMRGALPADTIICNGAGNFSGWWHRYWRYEGFPSQLAPTAGAMGYGVPAAVAASRRFPERTVVAVAGDGDFLMNGQELATAAQHGCNMIVIVVDNGAYGTIRMHQEREFPGRTSATDLHNPDFAKLGEAYGGWSTMTDTTQGFRDALTEAKGRSGLRLIHGRIGIEQLAASGATLTSVRGG</sequence>
<name>A0ABY5SXJ0_9SPHN</name>
<dbReference type="RefSeq" id="WP_265557744.1">
    <property type="nucleotide sequence ID" value="NZ_CP092471.1"/>
</dbReference>
<evidence type="ECO:0000259" key="5">
    <source>
        <dbReference type="Pfam" id="PF02775"/>
    </source>
</evidence>
<evidence type="ECO:0000256" key="2">
    <source>
        <dbReference type="ARBA" id="ARBA00023052"/>
    </source>
</evidence>
<organism evidence="7 8">
    <name type="scientific">Qipengyuania spongiae</name>
    <dbReference type="NCBI Taxonomy" id="2909673"/>
    <lineage>
        <taxon>Bacteria</taxon>
        <taxon>Pseudomonadati</taxon>
        <taxon>Pseudomonadota</taxon>
        <taxon>Alphaproteobacteria</taxon>
        <taxon>Sphingomonadales</taxon>
        <taxon>Erythrobacteraceae</taxon>
        <taxon>Qipengyuania</taxon>
    </lineage>
</organism>
<dbReference type="Gene3D" id="3.40.50.970">
    <property type="match status" value="2"/>
</dbReference>
<dbReference type="CDD" id="cd07035">
    <property type="entry name" value="TPP_PYR_POX_like"/>
    <property type="match status" value="1"/>
</dbReference>
<gene>
    <name evidence="7" type="ORF">L1F33_09980</name>
</gene>
<dbReference type="InterPro" id="IPR012001">
    <property type="entry name" value="Thiamin_PyroP_enz_TPP-bd_dom"/>
</dbReference>
<reference evidence="7" key="1">
    <citation type="submission" date="2022-02" db="EMBL/GenBank/DDBJ databases">
        <title>Qipengyuania spongiae sp. nov., isolated from marine sponge.</title>
        <authorList>
            <person name="Li Z."/>
            <person name="Zhang M."/>
        </authorList>
    </citation>
    <scope>NUCLEOTIDE SEQUENCE</scope>
    <source>
        <strain evidence="7">PHS-Z21</strain>
    </source>
</reference>
<dbReference type="SUPFAM" id="SSF52467">
    <property type="entry name" value="DHS-like NAD/FAD-binding domain"/>
    <property type="match status" value="1"/>
</dbReference>
<dbReference type="SUPFAM" id="SSF52518">
    <property type="entry name" value="Thiamin diphosphate-binding fold (THDP-binding)"/>
    <property type="match status" value="2"/>
</dbReference>
<comment type="similarity">
    <text evidence="1 3">Belongs to the TPP enzyme family.</text>
</comment>
<dbReference type="Pfam" id="PF00205">
    <property type="entry name" value="TPP_enzyme_M"/>
    <property type="match status" value="1"/>
</dbReference>
<dbReference type="InterPro" id="IPR029035">
    <property type="entry name" value="DHS-like_NAD/FAD-binding_dom"/>
</dbReference>
<dbReference type="Gene3D" id="3.40.50.1220">
    <property type="entry name" value="TPP-binding domain"/>
    <property type="match status" value="1"/>
</dbReference>
<evidence type="ECO:0000259" key="4">
    <source>
        <dbReference type="Pfam" id="PF00205"/>
    </source>
</evidence>
<keyword evidence="8" id="KW-1185">Reference proteome</keyword>
<dbReference type="InterPro" id="IPR012000">
    <property type="entry name" value="Thiamin_PyroP_enz_cen_dom"/>
</dbReference>
<proteinExistence type="inferred from homology"/>
<dbReference type="Pfam" id="PF02776">
    <property type="entry name" value="TPP_enzyme_N"/>
    <property type="match status" value="1"/>
</dbReference>
<evidence type="ECO:0000313" key="8">
    <source>
        <dbReference type="Proteomes" id="UP001065265"/>
    </source>
</evidence>
<evidence type="ECO:0000256" key="1">
    <source>
        <dbReference type="ARBA" id="ARBA00007812"/>
    </source>
</evidence>
<dbReference type="NCBIfam" id="NF006052">
    <property type="entry name" value="PRK08199.1"/>
    <property type="match status" value="1"/>
</dbReference>
<dbReference type="InterPro" id="IPR045229">
    <property type="entry name" value="TPP_enz"/>
</dbReference>
<dbReference type="InterPro" id="IPR029061">
    <property type="entry name" value="THDP-binding"/>
</dbReference>
<feature type="domain" description="Thiamine pyrophosphate enzyme central" evidence="4">
    <location>
        <begin position="198"/>
        <end position="332"/>
    </location>
</feature>
<dbReference type="EMBL" id="CP092471">
    <property type="protein sequence ID" value="UVI38576.1"/>
    <property type="molecule type" value="Genomic_DNA"/>
</dbReference>